<dbReference type="Proteomes" id="UP000235145">
    <property type="component" value="Unassembled WGS sequence"/>
</dbReference>
<keyword evidence="3" id="KW-1185">Reference proteome</keyword>
<dbReference type="EMBL" id="NBSK02000004">
    <property type="protein sequence ID" value="KAJ0211392.1"/>
    <property type="molecule type" value="Genomic_DNA"/>
</dbReference>
<evidence type="ECO:0000313" key="2">
    <source>
        <dbReference type="EMBL" id="KAJ0211392.1"/>
    </source>
</evidence>
<name>A0A9R1VUV1_LACSA</name>
<gene>
    <name evidence="2" type="ORF">LSAT_V11C400161180</name>
</gene>
<dbReference type="OrthoDB" id="1932997at2759"/>
<dbReference type="PANTHER" id="PTHR34539">
    <property type="entry name" value="T6J4.11 PROTEIN"/>
    <property type="match status" value="1"/>
</dbReference>
<dbReference type="PANTHER" id="PTHR34539:SF3">
    <property type="entry name" value="NAC DOMAIN-CONTAINING PROTEIN"/>
    <property type="match status" value="1"/>
</dbReference>
<proteinExistence type="predicted"/>
<evidence type="ECO:0000256" key="1">
    <source>
        <dbReference type="SAM" id="MobiDB-lite"/>
    </source>
</evidence>
<organism evidence="2 3">
    <name type="scientific">Lactuca sativa</name>
    <name type="common">Garden lettuce</name>
    <dbReference type="NCBI Taxonomy" id="4236"/>
    <lineage>
        <taxon>Eukaryota</taxon>
        <taxon>Viridiplantae</taxon>
        <taxon>Streptophyta</taxon>
        <taxon>Embryophyta</taxon>
        <taxon>Tracheophyta</taxon>
        <taxon>Spermatophyta</taxon>
        <taxon>Magnoliopsida</taxon>
        <taxon>eudicotyledons</taxon>
        <taxon>Gunneridae</taxon>
        <taxon>Pentapetalae</taxon>
        <taxon>asterids</taxon>
        <taxon>campanulids</taxon>
        <taxon>Asterales</taxon>
        <taxon>Asteraceae</taxon>
        <taxon>Cichorioideae</taxon>
        <taxon>Cichorieae</taxon>
        <taxon>Lactucinae</taxon>
        <taxon>Lactuca</taxon>
    </lineage>
</organism>
<reference evidence="2 3" key="1">
    <citation type="journal article" date="2017" name="Nat. Commun.">
        <title>Genome assembly with in vitro proximity ligation data and whole-genome triplication in lettuce.</title>
        <authorList>
            <person name="Reyes-Chin-Wo S."/>
            <person name="Wang Z."/>
            <person name="Yang X."/>
            <person name="Kozik A."/>
            <person name="Arikit S."/>
            <person name="Song C."/>
            <person name="Xia L."/>
            <person name="Froenicke L."/>
            <person name="Lavelle D.O."/>
            <person name="Truco M.J."/>
            <person name="Xia R."/>
            <person name="Zhu S."/>
            <person name="Xu C."/>
            <person name="Xu H."/>
            <person name="Xu X."/>
            <person name="Cox K."/>
            <person name="Korf I."/>
            <person name="Meyers B.C."/>
            <person name="Michelmore R.W."/>
        </authorList>
    </citation>
    <scope>NUCLEOTIDE SEQUENCE [LARGE SCALE GENOMIC DNA]</scope>
    <source>
        <strain evidence="3">cv. Salinas</strain>
        <tissue evidence="2">Seedlings</tissue>
    </source>
</reference>
<dbReference type="AlphaFoldDB" id="A0A9R1VUV1"/>
<comment type="caution">
    <text evidence="2">The sequence shown here is derived from an EMBL/GenBank/DDBJ whole genome shotgun (WGS) entry which is preliminary data.</text>
</comment>
<accession>A0A9R1VUV1</accession>
<dbReference type="Gramene" id="rna-gnl|WGS:NBSK|LSAT_4X9981_mrna">
    <property type="protein sequence ID" value="cds-PLY97416.1"/>
    <property type="gene ID" value="gene-LSAT_4X9981"/>
</dbReference>
<sequence>MAEAHTKRHHENDGDSQIENTKRHRSSYINEQQETLQDLSDFFTNFSSDPFLYFTQQPDNASASNIKKELVEEDDEKERAIRHLFEASDDELGIPSRVEDGGDDGEVGVCGGGGDDIAGEEYGDFSLALCDGLWELEDEAANYYTLLQSELFMQ</sequence>
<protein>
    <submittedName>
        <fullName evidence="2">Uncharacterized protein</fullName>
    </submittedName>
</protein>
<feature type="region of interest" description="Disordered" evidence="1">
    <location>
        <begin position="1"/>
        <end position="33"/>
    </location>
</feature>
<evidence type="ECO:0000313" key="3">
    <source>
        <dbReference type="Proteomes" id="UP000235145"/>
    </source>
</evidence>